<feature type="transmembrane region" description="Helical" evidence="5">
    <location>
        <begin position="572"/>
        <end position="593"/>
    </location>
</feature>
<comment type="caution">
    <text evidence="6">The sequence shown here is derived from an EMBL/GenBank/DDBJ whole genome shotgun (WGS) entry which is preliminary data.</text>
</comment>
<feature type="transmembrane region" description="Helical" evidence="5">
    <location>
        <begin position="31"/>
        <end position="53"/>
    </location>
</feature>
<dbReference type="NCBIfam" id="TIGR03062">
    <property type="entry name" value="pip_yhgE_Cterm"/>
    <property type="match status" value="1"/>
</dbReference>
<proteinExistence type="predicted"/>
<dbReference type="InterPro" id="IPR023908">
    <property type="entry name" value="xxxLxxG_rpt"/>
</dbReference>
<dbReference type="InterPro" id="IPR011049">
    <property type="entry name" value="Serralysin-like_metalloprot_C"/>
</dbReference>
<dbReference type="InterPro" id="IPR051328">
    <property type="entry name" value="T7SS_ABC-Transporter"/>
</dbReference>
<dbReference type="OrthoDB" id="9811483at2"/>
<dbReference type="InterPro" id="IPR017501">
    <property type="entry name" value="Phage_infect_YhgE_C"/>
</dbReference>
<evidence type="ECO:0000256" key="3">
    <source>
        <dbReference type="ARBA" id="ARBA00022989"/>
    </source>
</evidence>
<accession>A0A3M8AFF9</accession>
<dbReference type="AlphaFoldDB" id="A0A3M8AFF9"/>
<comment type="subcellular location">
    <subcellularLocation>
        <location evidence="1">Membrane</location>
        <topology evidence="1">Multi-pass membrane protein</topology>
    </subcellularLocation>
</comment>
<evidence type="ECO:0000256" key="1">
    <source>
        <dbReference type="ARBA" id="ARBA00004141"/>
    </source>
</evidence>
<dbReference type="PANTHER" id="PTHR43077:SF5">
    <property type="entry name" value="PHAGE INFECTION PROTEIN"/>
    <property type="match status" value="1"/>
</dbReference>
<keyword evidence="7" id="KW-1185">Reference proteome</keyword>
<feature type="transmembrane region" description="Helical" evidence="5">
    <location>
        <begin position="600"/>
        <end position="623"/>
    </location>
</feature>
<evidence type="ECO:0000313" key="6">
    <source>
        <dbReference type="EMBL" id="RNB49912.1"/>
    </source>
</evidence>
<dbReference type="RefSeq" id="WP_122936739.1">
    <property type="nucleotide sequence ID" value="NZ_JBHSNT010000051.1"/>
</dbReference>
<dbReference type="Gene3D" id="3.40.1710.10">
    <property type="entry name" value="abc type-2 transporter like domain"/>
    <property type="match status" value="1"/>
</dbReference>
<organism evidence="6 7">
    <name type="scientific">Agromyces tardus</name>
    <dbReference type="NCBI Taxonomy" id="2583849"/>
    <lineage>
        <taxon>Bacteria</taxon>
        <taxon>Bacillati</taxon>
        <taxon>Actinomycetota</taxon>
        <taxon>Actinomycetes</taxon>
        <taxon>Micrococcales</taxon>
        <taxon>Microbacteriaceae</taxon>
        <taxon>Agromyces</taxon>
    </lineage>
</organism>
<feature type="transmembrane region" description="Helical" evidence="5">
    <location>
        <begin position="643"/>
        <end position="676"/>
    </location>
</feature>
<feature type="transmembrane region" description="Helical" evidence="5">
    <location>
        <begin position="496"/>
        <end position="517"/>
    </location>
</feature>
<dbReference type="PANTHER" id="PTHR43077">
    <property type="entry name" value="TRANSPORT PERMEASE YVFS-RELATED"/>
    <property type="match status" value="1"/>
</dbReference>
<dbReference type="Proteomes" id="UP000275048">
    <property type="component" value="Unassembled WGS sequence"/>
</dbReference>
<evidence type="ECO:0000256" key="4">
    <source>
        <dbReference type="ARBA" id="ARBA00023136"/>
    </source>
</evidence>
<feature type="transmembrane region" description="Helical" evidence="5">
    <location>
        <begin position="538"/>
        <end position="560"/>
    </location>
</feature>
<gene>
    <name evidence="6" type="ORF">EDM22_09070</name>
</gene>
<keyword evidence="2 5" id="KW-0812">Transmembrane</keyword>
<name>A0A3M8AFF9_9MICO</name>
<keyword evidence="3 5" id="KW-1133">Transmembrane helix</keyword>
<evidence type="ECO:0000313" key="7">
    <source>
        <dbReference type="Proteomes" id="UP000275048"/>
    </source>
</evidence>
<dbReference type="NCBIfam" id="TIGR03057">
    <property type="entry name" value="xxxLxxG_by_4"/>
    <property type="match status" value="1"/>
</dbReference>
<keyword evidence="4 5" id="KW-0472">Membrane</keyword>
<sequence length="692" mass="67416">MTTPATPPRPARTSGLARLFGSTPAQRRLRAALLAFAVVAVPLAVAGVVAGAIGGADDRLDAIPAIVVNDDEMVTITNADGSEQPVLAGRLLVTELTGGGETGFDWSISNDEEAAQKLADGEVYAVLTIPSDFSASVTSLSGADPTVAQLDIRTDDSHGYLAGTVADSVGQAMSTAFGREIAQTYLAGLYGGIAQMAGALADAADGAGSLADGADSLAGGLGQLSDGMASYAAGVGELSSGVGASAAGAREAANGASDYADGVAQYTTGVEGLASGLGQLNAGAAGLDGISDGWDQYVGGITAGVDQIETNVGPVADRLDAFIADPANADVIAQYPQIVEAAGAIDATLGQLDQLSTGGQTLAAATRSGIDGIQGGISDAAGGAAQLSAGSASIRDGGYGLASGIGDLATGLEQLAGGAAATADGANELSAGVAGSADGASQLAGGADALASGLAKGADAAAPLGEIDANATAAVVAQPVTSTATRDNEIGSIGEVIAMLFAPIGLWLGAMALFLVYRPFRRDVLGSTASTGGIVGRSLTRAGIIALAQVVGVVALMHTALGVDVSLLPQTIAYATLLALAFTAVHAFLSAWLGRAGTIVSLVLLVVQLVATGGLIPIEVLSAPFQAISVFLPLSWAVQGMQAIIAGVGGAAVAGPAAVIALFGVGGVLGTAVVVGRRRGIRSTGFASAAVA</sequence>
<dbReference type="InterPro" id="IPR017500">
    <property type="entry name" value="Phage_infect_YhgE_N"/>
</dbReference>
<dbReference type="EMBL" id="RHHB01000013">
    <property type="protein sequence ID" value="RNB49912.1"/>
    <property type="molecule type" value="Genomic_DNA"/>
</dbReference>
<dbReference type="NCBIfam" id="TIGR03061">
    <property type="entry name" value="pip_yhgE_Nterm"/>
    <property type="match status" value="1"/>
</dbReference>
<evidence type="ECO:0000256" key="2">
    <source>
        <dbReference type="ARBA" id="ARBA00022692"/>
    </source>
</evidence>
<dbReference type="GO" id="GO:0016020">
    <property type="term" value="C:membrane"/>
    <property type="evidence" value="ECO:0007669"/>
    <property type="project" value="UniProtKB-SubCell"/>
</dbReference>
<dbReference type="SUPFAM" id="SSF101967">
    <property type="entry name" value="Adhesin YadA, collagen-binding domain"/>
    <property type="match status" value="1"/>
</dbReference>
<evidence type="ECO:0000256" key="5">
    <source>
        <dbReference type="SAM" id="Phobius"/>
    </source>
</evidence>
<protein>
    <submittedName>
        <fullName evidence="6">YhgE/Pip domain-containing protein</fullName>
    </submittedName>
</protein>
<reference evidence="6 7" key="1">
    <citation type="submission" date="2018-10" db="EMBL/GenBank/DDBJ databases">
        <title>Isolation, diversity and antibacterial activity of antinobacteria from the wheat rhizosphere soil.</title>
        <authorList>
            <person name="Sun T."/>
        </authorList>
    </citation>
    <scope>NUCLEOTIDE SEQUENCE [LARGE SCALE GENOMIC DNA]</scope>
    <source>
        <strain evidence="6 7">SJ-23</strain>
    </source>
</reference>